<dbReference type="EMBL" id="JAWHQM010000001">
    <property type="protein sequence ID" value="KAK5624446.1"/>
    <property type="molecule type" value="Genomic_DNA"/>
</dbReference>
<sequence length="462" mass="51041">MQPTEREPRAALILNRFTRTLTIMFATNAVSSILGVGPDELQGKSLYECIAENCWGDAIRCLESAKANDSIAYLRFWSRDPRVRQDPGGNEGDIDMENQQDATSENDSDGGASIHHQPADFIKREATSSPHPVAPGQLNAQHEFSAPSSSQAQVISPEGSRRLRSQQQLPVRGRGPIPTRELEAVVSCTSDGLVMVLRRARPQIPSLHPPMLPTNSENGLFAAPWSEHSVRPNYPPEPSYGFQPSYLPQYMPVREDVKAVGGPPSDQLMKSIRDVAVFAWGLVGINGNLATYARGNPSGESQPPDGLPIWDPTASENSYLGPEPLSSSRYRRDRSMQGRRVDPSPPMCLSGFEGQYHTHARDLVDGVHLSSSRPSQWRNPMVTRPLQQPQPFSNSQQQQQRQQQQAFAVPGYQDNFQQQWIELSTPAGRLDVNEDQSCTTQATSHGDTLGDPSQLGARRLFE</sequence>
<feature type="compositionally biased region" description="Polar residues" evidence="1">
    <location>
        <begin position="138"/>
        <end position="154"/>
    </location>
</feature>
<feature type="region of interest" description="Disordered" evidence="1">
    <location>
        <begin position="294"/>
        <end position="352"/>
    </location>
</feature>
<comment type="caution">
    <text evidence="2">The sequence shown here is derived from an EMBL/GenBank/DDBJ whole genome shotgun (WGS) entry which is preliminary data.</text>
</comment>
<keyword evidence="3" id="KW-1185">Reference proteome</keyword>
<feature type="compositionally biased region" description="Low complexity" evidence="1">
    <location>
        <begin position="387"/>
        <end position="405"/>
    </location>
</feature>
<feature type="compositionally biased region" description="Basic and acidic residues" evidence="1">
    <location>
        <begin position="117"/>
        <end position="126"/>
    </location>
</feature>
<feature type="region of interest" description="Disordered" evidence="1">
    <location>
        <begin position="81"/>
        <end position="176"/>
    </location>
</feature>
<dbReference type="Proteomes" id="UP001305414">
    <property type="component" value="Unassembled WGS sequence"/>
</dbReference>
<feature type="region of interest" description="Disordered" evidence="1">
    <location>
        <begin position="433"/>
        <end position="462"/>
    </location>
</feature>
<proteinExistence type="predicted"/>
<feature type="compositionally biased region" description="Polar residues" evidence="1">
    <location>
        <begin position="369"/>
        <end position="378"/>
    </location>
</feature>
<evidence type="ECO:0000313" key="3">
    <source>
        <dbReference type="Proteomes" id="UP001305414"/>
    </source>
</evidence>
<evidence type="ECO:0000256" key="1">
    <source>
        <dbReference type="SAM" id="MobiDB-lite"/>
    </source>
</evidence>
<feature type="compositionally biased region" description="Polar residues" evidence="1">
    <location>
        <begin position="435"/>
        <end position="446"/>
    </location>
</feature>
<evidence type="ECO:0008006" key="4">
    <source>
        <dbReference type="Google" id="ProtNLM"/>
    </source>
</evidence>
<feature type="compositionally biased region" description="Acidic residues" evidence="1">
    <location>
        <begin position="92"/>
        <end position="108"/>
    </location>
</feature>
<gene>
    <name evidence="2" type="ORF">RRF57_000162</name>
</gene>
<name>A0AAN7UCE9_9PEZI</name>
<feature type="compositionally biased region" description="Basic and acidic residues" evidence="1">
    <location>
        <begin position="333"/>
        <end position="342"/>
    </location>
</feature>
<reference evidence="2 3" key="1">
    <citation type="submission" date="2023-10" db="EMBL/GenBank/DDBJ databases">
        <title>Draft genome sequence of Xylaria bambusicola isolate GMP-LS, the root and basal stem rot pathogen of sugarcane in Indonesia.</title>
        <authorList>
            <person name="Selvaraj P."/>
            <person name="Muralishankar V."/>
            <person name="Muruganantham S."/>
            <person name="Sp S."/>
            <person name="Haryani S."/>
            <person name="Lau K.J.X."/>
            <person name="Naqvi N.I."/>
        </authorList>
    </citation>
    <scope>NUCLEOTIDE SEQUENCE [LARGE SCALE GENOMIC DNA]</scope>
    <source>
        <strain evidence="2">GMP-LS</strain>
    </source>
</reference>
<dbReference type="AlphaFoldDB" id="A0AAN7UCE9"/>
<accession>A0AAN7UCE9</accession>
<organism evidence="2 3">
    <name type="scientific">Xylaria bambusicola</name>
    <dbReference type="NCBI Taxonomy" id="326684"/>
    <lineage>
        <taxon>Eukaryota</taxon>
        <taxon>Fungi</taxon>
        <taxon>Dikarya</taxon>
        <taxon>Ascomycota</taxon>
        <taxon>Pezizomycotina</taxon>
        <taxon>Sordariomycetes</taxon>
        <taxon>Xylariomycetidae</taxon>
        <taxon>Xylariales</taxon>
        <taxon>Xylariaceae</taxon>
        <taxon>Xylaria</taxon>
    </lineage>
</organism>
<evidence type="ECO:0000313" key="2">
    <source>
        <dbReference type="EMBL" id="KAK5624446.1"/>
    </source>
</evidence>
<feature type="region of interest" description="Disordered" evidence="1">
    <location>
        <begin position="369"/>
        <end position="408"/>
    </location>
</feature>
<protein>
    <recommendedName>
        <fullName evidence="4">PAS domain-containing protein</fullName>
    </recommendedName>
</protein>